<accession>A0ABT0MAT1</accession>
<protein>
    <recommendedName>
        <fullName evidence="3">SnoaL-like domain-containing protein</fullName>
    </recommendedName>
</protein>
<evidence type="ECO:0000313" key="2">
    <source>
        <dbReference type="Proteomes" id="UP001203004"/>
    </source>
</evidence>
<gene>
    <name evidence="1" type="ORF">M3N64_08415</name>
</gene>
<dbReference type="Gene3D" id="3.10.450.50">
    <property type="match status" value="1"/>
</dbReference>
<dbReference type="EMBL" id="JAMAST010000008">
    <property type="protein sequence ID" value="MCL1631971.1"/>
    <property type="molecule type" value="Genomic_DNA"/>
</dbReference>
<keyword evidence="2" id="KW-1185">Reference proteome</keyword>
<reference evidence="1 2" key="1">
    <citation type="submission" date="2022-05" db="EMBL/GenBank/DDBJ databases">
        <title>Sporolactobacillus sp nov CPB3-1, isolated from tree bark (Mangifera indica L.).</title>
        <authorList>
            <person name="Phuengjayaem S."/>
            <person name="Tanasupawat S."/>
        </authorList>
    </citation>
    <scope>NUCLEOTIDE SEQUENCE [LARGE SCALE GENOMIC DNA]</scope>
    <source>
        <strain evidence="1 2">CPB3-1</strain>
    </source>
</reference>
<comment type="caution">
    <text evidence="1">The sequence shown here is derived from an EMBL/GenBank/DDBJ whole genome shotgun (WGS) entry which is preliminary data.</text>
</comment>
<evidence type="ECO:0000313" key="1">
    <source>
        <dbReference type="EMBL" id="MCL1631971.1"/>
    </source>
</evidence>
<dbReference type="RefSeq" id="WP_249101014.1">
    <property type="nucleotide sequence ID" value="NZ_JAMAST010000008.1"/>
</dbReference>
<sequence length="127" mass="15306">MNRYEMDRLFQNYVNGWKKSDKQLIISTCDVTCEIIECYGPVYKGTNQIESWIDAWISRHHRVKQWDILRNYIDTASLTAVFEWAFKCYSGKKDHHFKGCSVVQYNSTYITCIKEYRMEAVHYYPYE</sequence>
<evidence type="ECO:0008006" key="3">
    <source>
        <dbReference type="Google" id="ProtNLM"/>
    </source>
</evidence>
<name>A0ABT0MAT1_9BACL</name>
<organism evidence="1 2">
    <name type="scientific">Sporolactobacillus mangiferae</name>
    <dbReference type="NCBI Taxonomy" id="2940498"/>
    <lineage>
        <taxon>Bacteria</taxon>
        <taxon>Bacillati</taxon>
        <taxon>Bacillota</taxon>
        <taxon>Bacilli</taxon>
        <taxon>Bacillales</taxon>
        <taxon>Sporolactobacillaceae</taxon>
        <taxon>Sporolactobacillus</taxon>
    </lineage>
</organism>
<proteinExistence type="predicted"/>
<dbReference type="Proteomes" id="UP001203004">
    <property type="component" value="Unassembled WGS sequence"/>
</dbReference>